<keyword evidence="5" id="KW-0274">FAD</keyword>
<keyword evidence="6" id="KW-0560">Oxidoreductase</keyword>
<dbReference type="SUPFAM" id="SSF51905">
    <property type="entry name" value="FAD/NAD(P)-binding domain"/>
    <property type="match status" value="1"/>
</dbReference>
<dbReference type="InterPro" id="IPR010971">
    <property type="entry name" value="UbiH/COQ6"/>
</dbReference>
<dbReference type="InterPro" id="IPR051205">
    <property type="entry name" value="UbiH/COQ6_monooxygenase"/>
</dbReference>
<dbReference type="PANTHER" id="PTHR43876">
    <property type="entry name" value="UBIQUINONE BIOSYNTHESIS MONOOXYGENASE COQ6, MITOCHONDRIAL"/>
    <property type="match status" value="1"/>
</dbReference>
<feature type="domain" description="FAD-binding" evidence="9">
    <location>
        <begin position="152"/>
        <end position="317"/>
    </location>
</feature>
<dbReference type="EMBL" id="CP109965">
    <property type="protein sequence ID" value="WAJ70576.1"/>
    <property type="molecule type" value="Genomic_DNA"/>
</dbReference>
<evidence type="ECO:0000256" key="4">
    <source>
        <dbReference type="ARBA" id="ARBA00022630"/>
    </source>
</evidence>
<dbReference type="GO" id="GO:0004497">
    <property type="term" value="F:monooxygenase activity"/>
    <property type="evidence" value="ECO:0007669"/>
    <property type="project" value="UniProtKB-KW"/>
</dbReference>
<accession>A0ABY7APJ0</accession>
<keyword evidence="11" id="KW-1185">Reference proteome</keyword>
<dbReference type="InterPro" id="IPR018168">
    <property type="entry name" value="Ubi_Hdrlase_CS"/>
</dbReference>
<feature type="transmembrane region" description="Helical" evidence="8">
    <location>
        <begin position="13"/>
        <end position="34"/>
    </location>
</feature>
<evidence type="ECO:0000256" key="7">
    <source>
        <dbReference type="ARBA" id="ARBA00023033"/>
    </source>
</evidence>
<dbReference type="PANTHER" id="PTHR43876:SF7">
    <property type="entry name" value="UBIQUINONE BIOSYNTHESIS MONOOXYGENASE COQ6, MITOCHONDRIAL"/>
    <property type="match status" value="1"/>
</dbReference>
<dbReference type="InterPro" id="IPR002938">
    <property type="entry name" value="FAD-bd"/>
</dbReference>
<sequence length="395" mass="44361">MTEPNSTTSIYDLIIVGAGMVGASLAAALSELNINALLIDKKMNCYDQQAEIPELRISSISQGSVDWLAQQGIWPHLAQQRIQYYQQLSVAESAKSHCHFDARSLHIDALGCFVENSNLQNAALLQNKFPVVEADIESCWFADELWNLNLSNHTQLKSKLVIAADGARSQIRQLGGFSQQGWQYPQACYSASVKLKHPVEMNHTWQRFEQGNAIAFLPLYQNFASLIVYQKPRHIKQLNKASRAEQIQQLKHLFNAHIGEFELIDSASFPLQKMSVLNPVNQGMILVGDAAHTIHPLAGQGVNVGIRDIALLTHLIQQFQTDLAQLQNNTHWRSYKIKRNLDVQTMSAAMDMVFYSFNQKNPLVSWLRNQALSSVEHITPLKQLILKLALGEIKA</sequence>
<dbReference type="PROSITE" id="PS01304">
    <property type="entry name" value="UBIH"/>
    <property type="match status" value="1"/>
</dbReference>
<name>A0ABY7APJ0_9ALTE</name>
<organism evidence="10 11">
    <name type="scientific">Catenovulum adriaticum</name>
    <dbReference type="NCBI Taxonomy" id="2984846"/>
    <lineage>
        <taxon>Bacteria</taxon>
        <taxon>Pseudomonadati</taxon>
        <taxon>Pseudomonadota</taxon>
        <taxon>Gammaproteobacteria</taxon>
        <taxon>Alteromonadales</taxon>
        <taxon>Alteromonadaceae</taxon>
        <taxon>Catenovulum</taxon>
    </lineage>
</organism>
<dbReference type="NCBIfam" id="TIGR01988">
    <property type="entry name" value="Ubi-OHases"/>
    <property type="match status" value="1"/>
</dbReference>
<proteinExistence type="inferred from homology"/>
<evidence type="ECO:0000256" key="3">
    <source>
        <dbReference type="ARBA" id="ARBA00005349"/>
    </source>
</evidence>
<comment type="pathway">
    <text evidence="2">Cofactor biosynthesis; ubiquinone biosynthesis.</text>
</comment>
<evidence type="ECO:0000256" key="5">
    <source>
        <dbReference type="ARBA" id="ARBA00022827"/>
    </source>
</evidence>
<evidence type="ECO:0000256" key="1">
    <source>
        <dbReference type="ARBA" id="ARBA00001974"/>
    </source>
</evidence>
<keyword evidence="8" id="KW-0472">Membrane</keyword>
<dbReference type="RefSeq" id="WP_268074926.1">
    <property type="nucleotide sequence ID" value="NZ_CP109965.1"/>
</dbReference>
<evidence type="ECO:0000256" key="6">
    <source>
        <dbReference type="ARBA" id="ARBA00023002"/>
    </source>
</evidence>
<keyword evidence="7 10" id="KW-0503">Monooxygenase</keyword>
<evidence type="ECO:0000259" key="9">
    <source>
        <dbReference type="Pfam" id="PF01494"/>
    </source>
</evidence>
<gene>
    <name evidence="10" type="ORF">OLW01_01805</name>
</gene>
<dbReference type="Gene3D" id="3.50.50.60">
    <property type="entry name" value="FAD/NAD(P)-binding domain"/>
    <property type="match status" value="2"/>
</dbReference>
<protein>
    <submittedName>
        <fullName evidence="10">FAD-dependent monooxygenase</fullName>
    </submittedName>
</protein>
<dbReference type="InterPro" id="IPR036188">
    <property type="entry name" value="FAD/NAD-bd_sf"/>
</dbReference>
<reference evidence="10" key="1">
    <citation type="submission" date="2022-10" db="EMBL/GenBank/DDBJ databases">
        <title>Catenovulum adriacola sp. nov. isolated in the Harbour of Susak.</title>
        <authorList>
            <person name="Schoch T."/>
            <person name="Reich S.J."/>
            <person name="Stoeferle S."/>
            <person name="Flaiz M."/>
            <person name="Kazda M."/>
            <person name="Riedel C.U."/>
            <person name="Duerre P."/>
        </authorList>
    </citation>
    <scope>NUCLEOTIDE SEQUENCE</scope>
    <source>
        <strain evidence="10">TS8</strain>
    </source>
</reference>
<comment type="cofactor">
    <cofactor evidence="1">
        <name>FAD</name>
        <dbReference type="ChEBI" id="CHEBI:57692"/>
    </cofactor>
</comment>
<evidence type="ECO:0000256" key="2">
    <source>
        <dbReference type="ARBA" id="ARBA00004749"/>
    </source>
</evidence>
<evidence type="ECO:0000313" key="11">
    <source>
        <dbReference type="Proteomes" id="UP001163726"/>
    </source>
</evidence>
<dbReference type="PRINTS" id="PR00420">
    <property type="entry name" value="RNGMNOXGNASE"/>
</dbReference>
<keyword evidence="8" id="KW-0812">Transmembrane</keyword>
<dbReference type="Pfam" id="PF01494">
    <property type="entry name" value="FAD_binding_3"/>
    <property type="match status" value="1"/>
</dbReference>
<keyword evidence="8" id="KW-1133">Transmembrane helix</keyword>
<keyword evidence="4" id="KW-0285">Flavoprotein</keyword>
<evidence type="ECO:0000256" key="8">
    <source>
        <dbReference type="SAM" id="Phobius"/>
    </source>
</evidence>
<evidence type="ECO:0000313" key="10">
    <source>
        <dbReference type="EMBL" id="WAJ70576.1"/>
    </source>
</evidence>
<comment type="similarity">
    <text evidence="3">Belongs to the UbiH/COQ6 family.</text>
</comment>
<dbReference type="Proteomes" id="UP001163726">
    <property type="component" value="Chromosome"/>
</dbReference>